<sequence length="1347" mass="143150">MILARIASVFLAVSASGLGALAAQNTLYIIRNAETGTDSQLSEIGRQRASECLPQHFGQANLGLIISCQPASDSFACHAAEETVSPLAEALGLDINTSCEAVDTLPLSQCIRELVSGFSAISDKSILIVWDRNYLTDLLDVFGLRNFPSERADAIFALRNGIFLSQTSQTCDTINPVKPQSPTLSGPGVPSAAFTLNGPLITPSATPTKKLLSLDLYYTTTFMLPDPAPSTNVILLRESKKKRRASNKFRIPIVGFDGQPLQALNALFSHVHVLAYDGVGYQNQVCIKWSIILLIPASPSSYPHQRKMSRCVEDPSIAKGSNGDKNRGLSPPLQPIRRNRARVQVMKWFFAVIFSVIACFQITWGAAPKPPKAPPAVQFPDLYEASVLELQAGLDAGHFSSVDLVKAYFARIEEVNLKGPTLRAVLEINPSALAQAAALDQERKKTGKRSLLHGIPILLKDNIGTVASEGLNTTAGSFSLLGSVVPEDAGVVKRLRKAGAIVLGKANMSEWAHFRGGNLASGWSGRGGQCVGAYAKNADPCGSSSGSGVAASIGLAAVTLGSETDGSITCPSSQNNIAGIKPTVGLTSRAGVIPISEHQDTVGPMTRSLTDAAIVLSVIAGKDPNDQFSLAQPAVVPDYTKALNKNALKGKRIGVPRTVFLDPEITGIDPSVFAAFAQALDTIKGLGATIVDPADLPSANEIALSNNETIVLDVDFKVQLDAYFQALKKNPSGVRSLADLITFNDANARTEEPTGFTSQDILIESEATTGRNATFAQSLAFNHELGRARGIDAVLKAHKLDALVLPSGGFTTVPAAIAGYPIVTVPLGFFPANVTVESAGPLTSYPLPGAPFGISFLGTAFSEFDLISFGFAFEQKTQGSRPLTKGVSGQTAFPDLYEAGVLEIQEGLEAGHFTSVDLVKAYFARIDEVNLKGPALRAVIETNPSALSQAEALDNERKQSGKRSLLHGIPVLLKDNIATTFSEGMNTTAGSYALLGSVVPEDAFIVKRLREAGAIMLGKANMSEFAFFRANDFSSGWSGRGGQGTNAYFSNATPWGSSSGSGVAASIGLATVTIGTETDGSIISPSSVNNIVGIKPTVGLTSRAGVIPISEHQDTVGPMTRSVTDAAIVLGIIAGPDPKDSYTLDQPSGVPDYMKSLKKDAFVGKRIGVPREFFLDPTLGKVEEPIFSAFVDALAIIQELGATLVDPADLPNVHLLGNIRENEFHVMKVDFKIQLNAWFEGLIENPTNVRSLADVIAFNESHPELEMPELLARQDILTEAEATTGRDEKFQEILASNQAFGRGIDTALKDHNLDALVLPSRGYTTRPAGQFPDISWSASQRLHLFFL</sequence>
<dbReference type="InParanoid" id="A0A409YGT9"/>
<dbReference type="Proteomes" id="UP000284842">
    <property type="component" value="Unassembled WGS sequence"/>
</dbReference>
<dbReference type="InterPro" id="IPR023631">
    <property type="entry name" value="Amidase_dom"/>
</dbReference>
<dbReference type="Gene3D" id="3.90.1300.10">
    <property type="entry name" value="Amidase signature (AS) domain"/>
    <property type="match status" value="2"/>
</dbReference>
<dbReference type="STRING" id="181874.A0A409YGT9"/>
<reference evidence="3 4" key="1">
    <citation type="journal article" date="2018" name="Evol. Lett.">
        <title>Horizontal gene cluster transfer increased hallucinogenic mushroom diversity.</title>
        <authorList>
            <person name="Reynolds H.T."/>
            <person name="Vijayakumar V."/>
            <person name="Gluck-Thaler E."/>
            <person name="Korotkin H.B."/>
            <person name="Matheny P.B."/>
            <person name="Slot J.C."/>
        </authorList>
    </citation>
    <scope>NUCLEOTIDE SEQUENCE [LARGE SCALE GENOMIC DNA]</scope>
    <source>
        <strain evidence="3 4">2629</strain>
    </source>
</reference>
<keyword evidence="1" id="KW-0732">Signal</keyword>
<evidence type="ECO:0000259" key="2">
    <source>
        <dbReference type="Pfam" id="PF01425"/>
    </source>
</evidence>
<dbReference type="EMBL" id="NHTK01001180">
    <property type="protein sequence ID" value="PPR02241.1"/>
    <property type="molecule type" value="Genomic_DNA"/>
</dbReference>
<dbReference type="Pfam" id="PF01425">
    <property type="entry name" value="Amidase"/>
    <property type="match status" value="2"/>
</dbReference>
<dbReference type="PANTHER" id="PTHR42678">
    <property type="entry name" value="AMIDASE"/>
    <property type="match status" value="1"/>
</dbReference>
<accession>A0A409YGT9</accession>
<evidence type="ECO:0000256" key="1">
    <source>
        <dbReference type="SAM" id="SignalP"/>
    </source>
</evidence>
<organism evidence="3 4">
    <name type="scientific">Panaeolus cyanescens</name>
    <dbReference type="NCBI Taxonomy" id="181874"/>
    <lineage>
        <taxon>Eukaryota</taxon>
        <taxon>Fungi</taxon>
        <taxon>Dikarya</taxon>
        <taxon>Basidiomycota</taxon>
        <taxon>Agaricomycotina</taxon>
        <taxon>Agaricomycetes</taxon>
        <taxon>Agaricomycetidae</taxon>
        <taxon>Agaricales</taxon>
        <taxon>Agaricineae</taxon>
        <taxon>Galeropsidaceae</taxon>
        <taxon>Panaeolus</taxon>
    </lineage>
</organism>
<feature type="signal peptide" evidence="1">
    <location>
        <begin position="1"/>
        <end position="22"/>
    </location>
</feature>
<dbReference type="PANTHER" id="PTHR42678:SF34">
    <property type="entry name" value="OS04G0183300 PROTEIN"/>
    <property type="match status" value="1"/>
</dbReference>
<feature type="domain" description="Amidase" evidence="2">
    <location>
        <begin position="403"/>
        <end position="866"/>
    </location>
</feature>
<feature type="chain" id="PRO_5019560115" description="Amidase domain-containing protein" evidence="1">
    <location>
        <begin position="23"/>
        <end position="1347"/>
    </location>
</feature>
<feature type="domain" description="Amidase" evidence="2">
    <location>
        <begin position="917"/>
        <end position="1331"/>
    </location>
</feature>
<comment type="caution">
    <text evidence="3">The sequence shown here is derived from an EMBL/GenBank/DDBJ whole genome shotgun (WGS) entry which is preliminary data.</text>
</comment>
<dbReference type="SUPFAM" id="SSF75304">
    <property type="entry name" value="Amidase signature (AS) enzymes"/>
    <property type="match status" value="2"/>
</dbReference>
<dbReference type="OrthoDB" id="566138at2759"/>
<evidence type="ECO:0000313" key="4">
    <source>
        <dbReference type="Proteomes" id="UP000284842"/>
    </source>
</evidence>
<evidence type="ECO:0000313" key="3">
    <source>
        <dbReference type="EMBL" id="PPR02241.1"/>
    </source>
</evidence>
<protein>
    <recommendedName>
        <fullName evidence="2">Amidase domain-containing protein</fullName>
    </recommendedName>
</protein>
<name>A0A409YGT9_9AGAR</name>
<keyword evidence="4" id="KW-1185">Reference proteome</keyword>
<proteinExistence type="predicted"/>
<dbReference type="InterPro" id="IPR036928">
    <property type="entry name" value="AS_sf"/>
</dbReference>
<gene>
    <name evidence="3" type="ORF">CVT24_011490</name>
</gene>